<dbReference type="RefSeq" id="WP_072887505.1">
    <property type="nucleotide sequence ID" value="NZ_FRAE01000013.1"/>
</dbReference>
<dbReference type="OrthoDB" id="5465282at2"/>
<gene>
    <name evidence="2" type="ORF">SAMN02744037_00813</name>
</gene>
<keyword evidence="1" id="KW-1133">Transmembrane helix</keyword>
<dbReference type="EMBL" id="FRAE01000013">
    <property type="protein sequence ID" value="SHJ78011.1"/>
    <property type="molecule type" value="Genomic_DNA"/>
</dbReference>
<sequence length="159" mass="16777">MISTVLLILSTIIALGISLKKDKNKTIQSIGKARGMMGGMISDIIGILLLIGLILALIPPDKIRLVLGGENLILTTVGAATIGTITLIPAFVAFPLIGSLKDSGANILVLTAFLTTLTMVGFITFPIEKDIFGKKFATWRNIISFITAILIALGMGVIL</sequence>
<keyword evidence="3" id="KW-1185">Reference proteome</keyword>
<feature type="transmembrane region" description="Helical" evidence="1">
    <location>
        <begin position="139"/>
        <end position="158"/>
    </location>
</feature>
<evidence type="ECO:0000313" key="2">
    <source>
        <dbReference type="EMBL" id="SHJ78011.1"/>
    </source>
</evidence>
<dbReference type="Proteomes" id="UP000242497">
    <property type="component" value="Unassembled WGS sequence"/>
</dbReference>
<feature type="transmembrane region" description="Helical" evidence="1">
    <location>
        <begin position="71"/>
        <end position="97"/>
    </location>
</feature>
<reference evidence="3" key="1">
    <citation type="submission" date="2016-11" db="EMBL/GenBank/DDBJ databases">
        <authorList>
            <person name="Varghese N."/>
            <person name="Submissions S."/>
        </authorList>
    </citation>
    <scope>NUCLEOTIDE SEQUENCE [LARGE SCALE GENOMIC DNA]</scope>
    <source>
        <strain evidence="3">DSM 15518</strain>
    </source>
</reference>
<keyword evidence="1" id="KW-0812">Transmembrane</keyword>
<proteinExistence type="predicted"/>
<evidence type="ECO:0000313" key="3">
    <source>
        <dbReference type="Proteomes" id="UP000242497"/>
    </source>
</evidence>
<keyword evidence="1" id="KW-0472">Membrane</keyword>
<protein>
    <recommendedName>
        <fullName evidence="4">Permease</fullName>
    </recommendedName>
</protein>
<feature type="transmembrane region" description="Helical" evidence="1">
    <location>
        <begin position="103"/>
        <end position="127"/>
    </location>
</feature>
<name>A0A1M6M3I0_9FIRM</name>
<evidence type="ECO:0000256" key="1">
    <source>
        <dbReference type="SAM" id="Phobius"/>
    </source>
</evidence>
<evidence type="ECO:0008006" key="4">
    <source>
        <dbReference type="Google" id="ProtNLM"/>
    </source>
</evidence>
<dbReference type="STRING" id="1123349.SAMN02744037_00813"/>
<accession>A0A1M6M3I0</accession>
<organism evidence="2 3">
    <name type="scientific">Tepidibacter formicigenes DSM 15518</name>
    <dbReference type="NCBI Taxonomy" id="1123349"/>
    <lineage>
        <taxon>Bacteria</taxon>
        <taxon>Bacillati</taxon>
        <taxon>Bacillota</taxon>
        <taxon>Clostridia</taxon>
        <taxon>Peptostreptococcales</taxon>
        <taxon>Peptostreptococcaceae</taxon>
        <taxon>Tepidibacter</taxon>
    </lineage>
</organism>
<dbReference type="AlphaFoldDB" id="A0A1M6M3I0"/>
<feature type="transmembrane region" description="Helical" evidence="1">
    <location>
        <begin position="36"/>
        <end position="59"/>
    </location>
</feature>